<dbReference type="GO" id="GO:0003700">
    <property type="term" value="F:DNA-binding transcription factor activity"/>
    <property type="evidence" value="ECO:0007669"/>
    <property type="project" value="TreeGrafter"/>
</dbReference>
<dbReference type="AlphaFoldDB" id="A0A7R7ICS7"/>
<dbReference type="CDD" id="cd01542">
    <property type="entry name" value="PBP1_TreR-like"/>
    <property type="match status" value="1"/>
</dbReference>
<dbReference type="SUPFAM" id="SSF47413">
    <property type="entry name" value="lambda repressor-like DNA-binding domains"/>
    <property type="match status" value="1"/>
</dbReference>
<name>A0A7R7ICS7_9FIRM</name>
<dbReference type="Gene3D" id="1.10.260.40">
    <property type="entry name" value="lambda repressor-like DNA-binding domains"/>
    <property type="match status" value="1"/>
</dbReference>
<dbReference type="PANTHER" id="PTHR30146:SF154">
    <property type="entry name" value="TRANSCRIPTION REGULATOR, MEMBER OF GALR FAMILY"/>
    <property type="match status" value="1"/>
</dbReference>
<keyword evidence="6" id="KW-1185">Reference proteome</keyword>
<gene>
    <name evidence="5" type="primary">scrR</name>
    <name evidence="5" type="ORF">bsdtb5_05980</name>
</gene>
<keyword evidence="1" id="KW-0805">Transcription regulation</keyword>
<proteinExistence type="predicted"/>
<feature type="domain" description="HTH lacI-type" evidence="4">
    <location>
        <begin position="1"/>
        <end position="54"/>
    </location>
</feature>
<dbReference type="PROSITE" id="PS00356">
    <property type="entry name" value="HTH_LACI_1"/>
    <property type="match status" value="1"/>
</dbReference>
<reference evidence="5 6" key="1">
    <citation type="submission" date="2020-11" db="EMBL/GenBank/DDBJ databases">
        <title>Draft genome sequencing of a Lachnospiraceae strain isolated from anoxic soil subjected to BSD treatment.</title>
        <authorList>
            <person name="Uek A."/>
            <person name="Tonouchi A."/>
        </authorList>
    </citation>
    <scope>NUCLEOTIDE SEQUENCE [LARGE SCALE GENOMIC DNA]</scope>
    <source>
        <strain evidence="5 6">TB5</strain>
    </source>
</reference>
<dbReference type="InterPro" id="IPR010982">
    <property type="entry name" value="Lambda_DNA-bd_dom_sf"/>
</dbReference>
<organism evidence="5 6">
    <name type="scientific">Anaeromicropila herbilytica</name>
    <dbReference type="NCBI Taxonomy" id="2785025"/>
    <lineage>
        <taxon>Bacteria</taxon>
        <taxon>Bacillati</taxon>
        <taxon>Bacillota</taxon>
        <taxon>Clostridia</taxon>
        <taxon>Lachnospirales</taxon>
        <taxon>Lachnospiraceae</taxon>
        <taxon>Anaeromicropila</taxon>
    </lineage>
</organism>
<dbReference type="InterPro" id="IPR046335">
    <property type="entry name" value="LacI/GalR-like_sensor"/>
</dbReference>
<dbReference type="CDD" id="cd01392">
    <property type="entry name" value="HTH_LacI"/>
    <property type="match status" value="1"/>
</dbReference>
<evidence type="ECO:0000259" key="4">
    <source>
        <dbReference type="PROSITE" id="PS50932"/>
    </source>
</evidence>
<dbReference type="PROSITE" id="PS50932">
    <property type="entry name" value="HTH_LACI_2"/>
    <property type="match status" value="1"/>
</dbReference>
<evidence type="ECO:0000313" key="6">
    <source>
        <dbReference type="Proteomes" id="UP000595897"/>
    </source>
</evidence>
<dbReference type="KEGG" id="ahb:bsdtb5_05980"/>
<dbReference type="GO" id="GO:0000976">
    <property type="term" value="F:transcription cis-regulatory region binding"/>
    <property type="evidence" value="ECO:0007669"/>
    <property type="project" value="TreeGrafter"/>
</dbReference>
<accession>A0A7R7ICS7</accession>
<dbReference type="InterPro" id="IPR028082">
    <property type="entry name" value="Peripla_BP_I"/>
</dbReference>
<protein>
    <submittedName>
        <fullName evidence="5">LacI family transcriptional regulator</fullName>
    </submittedName>
</protein>
<evidence type="ECO:0000256" key="3">
    <source>
        <dbReference type="ARBA" id="ARBA00023163"/>
    </source>
</evidence>
<dbReference type="SMART" id="SM00354">
    <property type="entry name" value="HTH_LACI"/>
    <property type="match status" value="1"/>
</dbReference>
<dbReference type="RefSeq" id="WP_271714587.1">
    <property type="nucleotide sequence ID" value="NZ_AP024169.1"/>
</dbReference>
<dbReference type="PANTHER" id="PTHR30146">
    <property type="entry name" value="LACI-RELATED TRANSCRIPTIONAL REPRESSOR"/>
    <property type="match status" value="1"/>
</dbReference>
<dbReference type="SUPFAM" id="SSF53822">
    <property type="entry name" value="Periplasmic binding protein-like I"/>
    <property type="match status" value="1"/>
</dbReference>
<dbReference type="Gene3D" id="3.40.50.2300">
    <property type="match status" value="2"/>
</dbReference>
<dbReference type="Pfam" id="PF00356">
    <property type="entry name" value="LacI"/>
    <property type="match status" value="1"/>
</dbReference>
<keyword evidence="2" id="KW-0238">DNA-binding</keyword>
<keyword evidence="3" id="KW-0804">Transcription</keyword>
<dbReference type="InterPro" id="IPR000843">
    <property type="entry name" value="HTH_LacI"/>
</dbReference>
<evidence type="ECO:0000256" key="2">
    <source>
        <dbReference type="ARBA" id="ARBA00023125"/>
    </source>
</evidence>
<dbReference type="Pfam" id="PF13377">
    <property type="entry name" value="Peripla_BP_3"/>
    <property type="match status" value="1"/>
</dbReference>
<sequence>MNINEIAKLAGVSRATVSRYLNDGYVSEEKRKVIKDVIEQTGYQPSAQAQSLRKQVTGLIGVIIPRIQSESVSRMVAGISRVLSESGYQLLLANTQNNEKEELKYLKTFRKNHVDGIIFMGTMFTKAHFSLMKELEVPIVILGQQVEGYSCVYQDDYNAAKEAVRLLVGSGKTIGYIGVNTRDKAAGTHRKKGFLEELTRNGIKAEEKYMEEADFAVEAGYEATNRLMKRSPDIDSILCATDSIAVGALKHIRELGKRIPDDIQLIGFGDNAITGIVEPSITTVHFYYHTSGEESARLLLEILSSGEDFKKQIKMGYRMNIQESTRK</sequence>
<evidence type="ECO:0000256" key="1">
    <source>
        <dbReference type="ARBA" id="ARBA00023015"/>
    </source>
</evidence>
<dbReference type="EMBL" id="AP024169">
    <property type="protein sequence ID" value="BCN29303.1"/>
    <property type="molecule type" value="Genomic_DNA"/>
</dbReference>
<dbReference type="Proteomes" id="UP000595897">
    <property type="component" value="Chromosome"/>
</dbReference>
<evidence type="ECO:0000313" key="5">
    <source>
        <dbReference type="EMBL" id="BCN29303.1"/>
    </source>
</evidence>